<feature type="domain" description="VTT" evidence="8">
    <location>
        <begin position="40"/>
        <end position="165"/>
    </location>
</feature>
<organism evidence="9 10">
    <name type="scientific">Dactylosporangium darangshiense</name>
    <dbReference type="NCBI Taxonomy" id="579108"/>
    <lineage>
        <taxon>Bacteria</taxon>
        <taxon>Bacillati</taxon>
        <taxon>Actinomycetota</taxon>
        <taxon>Actinomycetes</taxon>
        <taxon>Micromonosporales</taxon>
        <taxon>Micromonosporaceae</taxon>
        <taxon>Dactylosporangium</taxon>
    </lineage>
</organism>
<accession>A0ABP8D6V8</accession>
<keyword evidence="3" id="KW-1003">Cell membrane</keyword>
<keyword evidence="4 7" id="KW-0812">Transmembrane</keyword>
<dbReference type="InterPro" id="IPR051311">
    <property type="entry name" value="DedA_domain"/>
</dbReference>
<dbReference type="Pfam" id="PF09335">
    <property type="entry name" value="VTT_dom"/>
    <property type="match status" value="1"/>
</dbReference>
<evidence type="ECO:0000256" key="1">
    <source>
        <dbReference type="ARBA" id="ARBA00004651"/>
    </source>
</evidence>
<sequence length="211" mass="22027">MAPLISGPPDGNVAGMESMAGWAYLLIFVLLVLDCLIPAVPAETSVIAGGALAANGHLHVAVVLLASASAVVVGDLLMHEAARRGGRRLVERFLRGERYGRAVARVARLLERRGGAIVAAGRFVPLGRTTVALVSGYAEFPRRRFLPAIAVGAVLWSLYVVGLGYLGGNVFSGNPLAAAGLGIALSLMVTGVTTLAQRLRLRMRRAGNPIL</sequence>
<evidence type="ECO:0000259" key="8">
    <source>
        <dbReference type="Pfam" id="PF09335"/>
    </source>
</evidence>
<dbReference type="Proteomes" id="UP001500620">
    <property type="component" value="Unassembled WGS sequence"/>
</dbReference>
<feature type="transmembrane region" description="Helical" evidence="7">
    <location>
        <begin position="21"/>
        <end position="40"/>
    </location>
</feature>
<protein>
    <recommendedName>
        <fullName evidence="8">VTT domain-containing protein</fullName>
    </recommendedName>
</protein>
<dbReference type="InterPro" id="IPR032816">
    <property type="entry name" value="VTT_dom"/>
</dbReference>
<feature type="transmembrane region" description="Helical" evidence="7">
    <location>
        <begin position="60"/>
        <end position="78"/>
    </location>
</feature>
<keyword evidence="10" id="KW-1185">Reference proteome</keyword>
<comment type="subcellular location">
    <subcellularLocation>
        <location evidence="1">Cell membrane</location>
        <topology evidence="1">Multi-pass membrane protein</topology>
    </subcellularLocation>
</comment>
<evidence type="ECO:0000313" key="10">
    <source>
        <dbReference type="Proteomes" id="UP001500620"/>
    </source>
</evidence>
<name>A0ABP8D6V8_9ACTN</name>
<comment type="caution">
    <text evidence="9">The sequence shown here is derived from an EMBL/GenBank/DDBJ whole genome shotgun (WGS) entry which is preliminary data.</text>
</comment>
<dbReference type="EMBL" id="BAABAT010000006">
    <property type="protein sequence ID" value="GAA4248886.1"/>
    <property type="molecule type" value="Genomic_DNA"/>
</dbReference>
<dbReference type="PANTHER" id="PTHR42709:SF6">
    <property type="entry name" value="UNDECAPRENYL PHOSPHATE TRANSPORTER A"/>
    <property type="match status" value="1"/>
</dbReference>
<proteinExistence type="inferred from homology"/>
<reference evidence="10" key="1">
    <citation type="journal article" date="2019" name="Int. J. Syst. Evol. Microbiol.">
        <title>The Global Catalogue of Microorganisms (GCM) 10K type strain sequencing project: providing services to taxonomists for standard genome sequencing and annotation.</title>
        <authorList>
            <consortium name="The Broad Institute Genomics Platform"/>
            <consortium name="The Broad Institute Genome Sequencing Center for Infectious Disease"/>
            <person name="Wu L."/>
            <person name="Ma J."/>
        </authorList>
    </citation>
    <scope>NUCLEOTIDE SEQUENCE [LARGE SCALE GENOMIC DNA]</scope>
    <source>
        <strain evidence="10">JCM 17441</strain>
    </source>
</reference>
<feature type="transmembrane region" description="Helical" evidence="7">
    <location>
        <begin position="177"/>
        <end position="196"/>
    </location>
</feature>
<evidence type="ECO:0000256" key="4">
    <source>
        <dbReference type="ARBA" id="ARBA00022692"/>
    </source>
</evidence>
<dbReference type="PANTHER" id="PTHR42709">
    <property type="entry name" value="ALKALINE PHOSPHATASE LIKE PROTEIN"/>
    <property type="match status" value="1"/>
</dbReference>
<evidence type="ECO:0000256" key="5">
    <source>
        <dbReference type="ARBA" id="ARBA00022989"/>
    </source>
</evidence>
<keyword evidence="6 7" id="KW-0472">Membrane</keyword>
<gene>
    <name evidence="9" type="ORF">GCM10022255_030710</name>
</gene>
<evidence type="ECO:0000256" key="7">
    <source>
        <dbReference type="SAM" id="Phobius"/>
    </source>
</evidence>
<comment type="similarity">
    <text evidence="2">Belongs to the DedA family.</text>
</comment>
<evidence type="ECO:0000256" key="6">
    <source>
        <dbReference type="ARBA" id="ARBA00023136"/>
    </source>
</evidence>
<keyword evidence="5 7" id="KW-1133">Transmembrane helix</keyword>
<evidence type="ECO:0000256" key="2">
    <source>
        <dbReference type="ARBA" id="ARBA00010792"/>
    </source>
</evidence>
<evidence type="ECO:0000313" key="9">
    <source>
        <dbReference type="EMBL" id="GAA4248886.1"/>
    </source>
</evidence>
<evidence type="ECO:0000256" key="3">
    <source>
        <dbReference type="ARBA" id="ARBA00022475"/>
    </source>
</evidence>
<feature type="transmembrane region" description="Helical" evidence="7">
    <location>
        <begin position="145"/>
        <end position="165"/>
    </location>
</feature>